<organism evidence="2">
    <name type="scientific">Oryza nivara</name>
    <name type="common">Indian wild rice</name>
    <name type="synonym">Oryza sativa f. spontanea</name>
    <dbReference type="NCBI Taxonomy" id="4536"/>
    <lineage>
        <taxon>Eukaryota</taxon>
        <taxon>Viridiplantae</taxon>
        <taxon>Streptophyta</taxon>
        <taxon>Embryophyta</taxon>
        <taxon>Tracheophyta</taxon>
        <taxon>Spermatophyta</taxon>
        <taxon>Magnoliopsida</taxon>
        <taxon>Liliopsida</taxon>
        <taxon>Poales</taxon>
        <taxon>Poaceae</taxon>
        <taxon>BOP clade</taxon>
        <taxon>Oryzoideae</taxon>
        <taxon>Oryzeae</taxon>
        <taxon>Oryzinae</taxon>
        <taxon>Oryza</taxon>
    </lineage>
</organism>
<keyword evidence="3" id="KW-1185">Reference proteome</keyword>
<evidence type="ECO:0000313" key="3">
    <source>
        <dbReference type="Proteomes" id="UP000006591"/>
    </source>
</evidence>
<dbReference type="EnsemblPlants" id="ONIVA01G50490.1">
    <property type="protein sequence ID" value="ONIVA01G50490.1"/>
    <property type="gene ID" value="ONIVA01G50490"/>
</dbReference>
<protein>
    <submittedName>
        <fullName evidence="2">Uncharacterized protein</fullName>
    </submittedName>
</protein>
<evidence type="ECO:0000256" key="1">
    <source>
        <dbReference type="SAM" id="MobiDB-lite"/>
    </source>
</evidence>
<accession>A0A0E0FYZ9</accession>
<proteinExistence type="predicted"/>
<dbReference type="Proteomes" id="UP000006591">
    <property type="component" value="Chromosome 1"/>
</dbReference>
<name>A0A0E0FYZ9_ORYNI</name>
<dbReference type="AlphaFoldDB" id="A0A0E0FYZ9"/>
<reference evidence="2" key="2">
    <citation type="submission" date="2018-04" db="EMBL/GenBank/DDBJ databases">
        <title>OnivRS2 (Oryza nivara Reference Sequence Version 2).</title>
        <authorList>
            <person name="Zhang J."/>
            <person name="Kudrna D."/>
            <person name="Lee S."/>
            <person name="Talag J."/>
            <person name="Rajasekar S."/>
            <person name="Welchert J."/>
            <person name="Hsing Y.-I."/>
            <person name="Wing R.A."/>
        </authorList>
    </citation>
    <scope>NUCLEOTIDE SEQUENCE [LARGE SCALE GENOMIC DNA]</scope>
</reference>
<reference evidence="2" key="1">
    <citation type="submission" date="2015-04" db="UniProtKB">
        <authorList>
            <consortium name="EnsemblPlants"/>
        </authorList>
    </citation>
    <scope>IDENTIFICATION</scope>
    <source>
        <strain evidence="2">SL10</strain>
    </source>
</reference>
<dbReference type="HOGENOM" id="CLU_2762117_0_0_1"/>
<feature type="region of interest" description="Disordered" evidence="1">
    <location>
        <begin position="1"/>
        <end position="25"/>
    </location>
</feature>
<sequence length="70" mass="7143">MAGEEPARSEAGAELQEGEGGEEQAVAKLAQTQAAPSTIQAMASIIPSTTQAVAESEAPAAQRAEMEAMR</sequence>
<dbReference type="Gramene" id="ONIVA01G50490.1">
    <property type="protein sequence ID" value="ONIVA01G50490.1"/>
    <property type="gene ID" value="ONIVA01G50490"/>
</dbReference>
<evidence type="ECO:0000313" key="2">
    <source>
        <dbReference type="EnsemblPlants" id="ONIVA01G50490.1"/>
    </source>
</evidence>